<evidence type="ECO:0000256" key="1">
    <source>
        <dbReference type="SAM" id="SignalP"/>
    </source>
</evidence>
<feature type="chain" id="PRO_5040971405" evidence="1">
    <location>
        <begin position="26"/>
        <end position="448"/>
    </location>
</feature>
<dbReference type="EMBL" id="JAHXDN010000002">
    <property type="protein sequence ID" value="MBW4707739.1"/>
    <property type="molecule type" value="Genomic_DNA"/>
</dbReference>
<reference evidence="3" key="1">
    <citation type="submission" date="2021-07" db="EMBL/GenBank/DDBJ databases">
        <title>Roseobacter insulae sp. nov., isolated from a tidal flat.</title>
        <authorList>
            <person name="Park S."/>
            <person name="Yoon J.-H."/>
        </authorList>
    </citation>
    <scope>NUCLEOTIDE SEQUENCE</scope>
    <source>
        <strain evidence="3">YSTF-M11</strain>
    </source>
</reference>
<dbReference type="AlphaFoldDB" id="A0A9X1FTX2"/>
<name>A0A9X1FTX2_9RHOB</name>
<keyword evidence="1" id="KW-0732">Signal</keyword>
<dbReference type="SMART" id="SM00564">
    <property type="entry name" value="PQQ"/>
    <property type="match status" value="6"/>
</dbReference>
<dbReference type="InterPro" id="IPR002372">
    <property type="entry name" value="PQQ_rpt_dom"/>
</dbReference>
<dbReference type="PROSITE" id="PS51257">
    <property type="entry name" value="PROKAR_LIPOPROTEIN"/>
    <property type="match status" value="1"/>
</dbReference>
<proteinExistence type="predicted"/>
<accession>A0A9X1FTX2</accession>
<comment type="caution">
    <text evidence="3">The sequence shown here is derived from an EMBL/GenBank/DDBJ whole genome shotgun (WGS) entry which is preliminary data.</text>
</comment>
<keyword evidence="4" id="KW-1185">Reference proteome</keyword>
<protein>
    <submittedName>
        <fullName evidence="3">PQQ-like beta-propeller repeat protein</fullName>
    </submittedName>
</protein>
<feature type="signal peptide" evidence="1">
    <location>
        <begin position="1"/>
        <end position="25"/>
    </location>
</feature>
<evidence type="ECO:0000259" key="2">
    <source>
        <dbReference type="Pfam" id="PF13360"/>
    </source>
</evidence>
<evidence type="ECO:0000313" key="4">
    <source>
        <dbReference type="Proteomes" id="UP001138661"/>
    </source>
</evidence>
<feature type="domain" description="Pyrrolo-quinoline quinone repeat" evidence="2">
    <location>
        <begin position="129"/>
        <end position="364"/>
    </location>
</feature>
<dbReference type="PANTHER" id="PTHR34512">
    <property type="entry name" value="CELL SURFACE PROTEIN"/>
    <property type="match status" value="1"/>
</dbReference>
<dbReference type="Proteomes" id="UP001138661">
    <property type="component" value="Unassembled WGS sequence"/>
</dbReference>
<dbReference type="InterPro" id="IPR018391">
    <property type="entry name" value="PQQ_b-propeller_rpt"/>
</dbReference>
<evidence type="ECO:0000313" key="3">
    <source>
        <dbReference type="EMBL" id="MBW4707739.1"/>
    </source>
</evidence>
<feature type="domain" description="Pyrrolo-quinoline quinone repeat" evidence="2">
    <location>
        <begin position="386"/>
        <end position="446"/>
    </location>
</feature>
<dbReference type="PANTHER" id="PTHR34512:SF30">
    <property type="entry name" value="OUTER MEMBRANE PROTEIN ASSEMBLY FACTOR BAMB"/>
    <property type="match status" value="1"/>
</dbReference>
<sequence>MQYWKSSAQRGIALGVLAAATFLTACSEPDVILPGKRENIRSVVQEDSAAEPAAVVENEARAISLPPVQSNANWTQALGTPASRVAHPALGSALQQVWSVGIGAGDGRRQRITADPVVAEGLVFTLDSESQVTATTVAGAVAWRTDLQPLRDDANAATGGGLAYKDGTLFVSLGYGSIAAVDAKTGGEIWRQRLDGVGVSTPTAFDKLVYVTSGDDTGWGLRASDGRIEWQLVASPDENNVLGGPAPAVAGDLAIFGFGSGELQAVFRQGGLRRWDASAFGERFGRALGAVGDVTGAPVISGNTVYVGNQSGRIVALNLESGARIWTAQEGAVGPVVPAGDSVFVVNELGELLRLDASDGSRIWGVQMPNFVKSRPRRRSEVIAHHGPILAGGRIYVASNDGALRGFDPANGDLLASVDIPGGATTAPVVAAGVLYVVSTSGKLHAFR</sequence>
<organism evidence="3 4">
    <name type="scientific">Roseobacter insulae</name>
    <dbReference type="NCBI Taxonomy" id="2859783"/>
    <lineage>
        <taxon>Bacteria</taxon>
        <taxon>Pseudomonadati</taxon>
        <taxon>Pseudomonadota</taxon>
        <taxon>Alphaproteobacteria</taxon>
        <taxon>Rhodobacterales</taxon>
        <taxon>Roseobacteraceae</taxon>
        <taxon>Roseobacter</taxon>
    </lineage>
</organism>
<dbReference type="Pfam" id="PF13360">
    <property type="entry name" value="PQQ_2"/>
    <property type="match status" value="2"/>
</dbReference>
<gene>
    <name evidence="3" type="ORF">KX928_08060</name>
</gene>